<dbReference type="EMBL" id="AAMGFJ010000062">
    <property type="protein sequence ID" value="EDH0572801.1"/>
    <property type="molecule type" value="Genomic_DNA"/>
</dbReference>
<dbReference type="Pfam" id="PF15948">
    <property type="entry name" value="DUF4756"/>
    <property type="match status" value="1"/>
</dbReference>
<accession>A0A379S0T1</accession>
<dbReference type="AlphaFoldDB" id="A0A379S0T1"/>
<dbReference type="EMBL" id="DAAGTC010000011">
    <property type="protein sequence ID" value="HAB4462200.1"/>
    <property type="molecule type" value="Genomic_DNA"/>
</dbReference>
<reference evidence="3 4" key="2">
    <citation type="submission" date="2018-06" db="EMBL/GenBank/DDBJ databases">
        <authorList>
            <consortium name="Pathogen Informatics"/>
            <person name="Doyle S."/>
        </authorList>
    </citation>
    <scope>NUCLEOTIDE SEQUENCE [LARGE SCALE GENOMIC DNA]</scope>
    <source>
        <strain evidence="3 4">NCTC7295</strain>
    </source>
</reference>
<gene>
    <name evidence="1" type="ORF">AHX45_22640</name>
    <name evidence="2" type="ORF">GBZ58_16920</name>
    <name evidence="3" type="ORF">NCTC7295_02130</name>
</gene>
<sequence>MRKVKLDNDDLIHYLNTIKALKKYPTMTEYKAEYRRLRTNGSPLIEAKKFKSAHIELLRLDRKKTSLLEKFIEELNPVSHSSALASKSLEKVHESILYRKTLLEKTPDELFALVIKQRTEAALELQRSIEQSLEQLSSISSDFNASTTKRRKFSI</sequence>
<name>A0A379S0T1_SALER</name>
<dbReference type="InterPro" id="IPR031864">
    <property type="entry name" value="DUF4756"/>
</dbReference>
<evidence type="ECO:0000313" key="3">
    <source>
        <dbReference type="EMBL" id="SUG14497.1"/>
    </source>
</evidence>
<proteinExistence type="predicted"/>
<evidence type="ECO:0000313" key="1">
    <source>
        <dbReference type="EMBL" id="EDH0572801.1"/>
    </source>
</evidence>
<organism evidence="3 4">
    <name type="scientific">Salmonella enterica subsp. arizonae</name>
    <dbReference type="NCBI Taxonomy" id="59203"/>
    <lineage>
        <taxon>Bacteria</taxon>
        <taxon>Pseudomonadati</taxon>
        <taxon>Pseudomonadota</taxon>
        <taxon>Gammaproteobacteria</taxon>
        <taxon>Enterobacterales</taxon>
        <taxon>Enterobacteriaceae</taxon>
        <taxon>Salmonella</taxon>
    </lineage>
</organism>
<dbReference type="EMBL" id="UGWZ01000001">
    <property type="protein sequence ID" value="SUG14497.1"/>
    <property type="molecule type" value="Genomic_DNA"/>
</dbReference>
<dbReference type="OMA" id="KKFKSAH"/>
<reference evidence="2" key="1">
    <citation type="journal article" date="2018" name="Genome Biol.">
        <title>SKESA: strategic k-mer extension for scrupulous assemblies.</title>
        <authorList>
            <person name="Souvorov A."/>
            <person name="Agarwala R."/>
            <person name="Lipman D.J."/>
        </authorList>
    </citation>
    <scope>NUCLEOTIDE SEQUENCE</scope>
    <source>
        <strain evidence="2">Salmonella enterica</strain>
    </source>
</reference>
<reference evidence="2" key="4">
    <citation type="submission" date="2019-10" db="EMBL/GenBank/DDBJ databases">
        <authorList>
            <consortium name="NCBI Pathogen Detection Project"/>
        </authorList>
    </citation>
    <scope>NUCLEOTIDE SEQUENCE</scope>
    <source>
        <strain evidence="2">Salmonella enterica</strain>
    </source>
</reference>
<dbReference type="Proteomes" id="UP000254124">
    <property type="component" value="Unassembled WGS sequence"/>
</dbReference>
<evidence type="ECO:0000313" key="2">
    <source>
        <dbReference type="EMBL" id="HAB4462200.1"/>
    </source>
</evidence>
<protein>
    <submittedName>
        <fullName evidence="1">DUF4756 family protein</fullName>
    </submittedName>
</protein>
<evidence type="ECO:0000313" key="4">
    <source>
        <dbReference type="Proteomes" id="UP000254124"/>
    </source>
</evidence>
<reference evidence="1" key="3">
    <citation type="submission" date="2018-07" db="EMBL/GenBank/DDBJ databases">
        <authorList>
            <consortium name="GenomeTrakr network: Whole genome sequencing for foodborne pathogen traceback"/>
        </authorList>
    </citation>
    <scope>NUCLEOTIDE SEQUENCE</scope>
    <source>
        <strain evidence="1">FDA00001204</strain>
    </source>
</reference>